<evidence type="ECO:0000313" key="3">
    <source>
        <dbReference type="Proteomes" id="UP000054097"/>
    </source>
</evidence>
<dbReference type="EMBL" id="KN824363">
    <property type="protein sequence ID" value="KIM22120.1"/>
    <property type="molecule type" value="Genomic_DNA"/>
</dbReference>
<evidence type="ECO:0000313" key="2">
    <source>
        <dbReference type="EMBL" id="KIM22120.1"/>
    </source>
</evidence>
<evidence type="ECO:0000256" key="1">
    <source>
        <dbReference type="SAM" id="MobiDB-lite"/>
    </source>
</evidence>
<feature type="compositionally biased region" description="Basic residues" evidence="1">
    <location>
        <begin position="171"/>
        <end position="180"/>
    </location>
</feature>
<sequence length="256" mass="28352">MSTSRRGNTVRRETHSRPSSSRSSHPYSEESRNTSNASRRLRASLGNQPPGWDEEHQQRELPNIRGHDRNNSSLESEGSSSSNALGLMLYGQGALAERLSFAAAPSIPDVEMIDAFELSEPETMHTVSMHEAWAEAASDDETIRSATASPSLTSHGYQEDEDPNTGDLQHSRRSRSHTPHRPVQLDRSPPRDRDTRSIATRFQVNISRTASPNSTGHNHSDDDGDAEDEGENQSRTSAPPATRRTRGKVSFISYSY</sequence>
<feature type="compositionally biased region" description="Polar residues" evidence="1">
    <location>
        <begin position="198"/>
        <end position="217"/>
    </location>
</feature>
<gene>
    <name evidence="2" type="ORF">M408DRAFT_28995</name>
</gene>
<feature type="region of interest" description="Disordered" evidence="1">
    <location>
        <begin position="149"/>
        <end position="256"/>
    </location>
</feature>
<organism evidence="2 3">
    <name type="scientific">Serendipita vermifera MAFF 305830</name>
    <dbReference type="NCBI Taxonomy" id="933852"/>
    <lineage>
        <taxon>Eukaryota</taxon>
        <taxon>Fungi</taxon>
        <taxon>Dikarya</taxon>
        <taxon>Basidiomycota</taxon>
        <taxon>Agaricomycotina</taxon>
        <taxon>Agaricomycetes</taxon>
        <taxon>Sebacinales</taxon>
        <taxon>Serendipitaceae</taxon>
        <taxon>Serendipita</taxon>
    </lineage>
</organism>
<proteinExistence type="predicted"/>
<dbReference type="AlphaFoldDB" id="A0A0C3ABX7"/>
<dbReference type="HOGENOM" id="CLU_980605_0_0_1"/>
<reference evidence="2 3" key="1">
    <citation type="submission" date="2014-04" db="EMBL/GenBank/DDBJ databases">
        <authorList>
            <consortium name="DOE Joint Genome Institute"/>
            <person name="Kuo A."/>
            <person name="Zuccaro A."/>
            <person name="Kohler A."/>
            <person name="Nagy L.G."/>
            <person name="Floudas D."/>
            <person name="Copeland A."/>
            <person name="Barry K.W."/>
            <person name="Cichocki N."/>
            <person name="Veneault-Fourrey C."/>
            <person name="LaButti K."/>
            <person name="Lindquist E.A."/>
            <person name="Lipzen A."/>
            <person name="Lundell T."/>
            <person name="Morin E."/>
            <person name="Murat C."/>
            <person name="Sun H."/>
            <person name="Tunlid A."/>
            <person name="Henrissat B."/>
            <person name="Grigoriev I.V."/>
            <person name="Hibbett D.S."/>
            <person name="Martin F."/>
            <person name="Nordberg H.P."/>
            <person name="Cantor M.N."/>
            <person name="Hua S.X."/>
        </authorList>
    </citation>
    <scope>NUCLEOTIDE SEQUENCE [LARGE SCALE GENOMIC DNA]</scope>
    <source>
        <strain evidence="2 3">MAFF 305830</strain>
    </source>
</reference>
<protein>
    <submittedName>
        <fullName evidence="2">Uncharacterized protein</fullName>
    </submittedName>
</protein>
<feature type="compositionally biased region" description="Low complexity" evidence="1">
    <location>
        <begin position="71"/>
        <end position="82"/>
    </location>
</feature>
<accession>A0A0C3ABX7</accession>
<feature type="compositionally biased region" description="Low complexity" evidence="1">
    <location>
        <begin position="17"/>
        <end position="26"/>
    </location>
</feature>
<reference evidence="3" key="2">
    <citation type="submission" date="2015-01" db="EMBL/GenBank/DDBJ databases">
        <title>Evolutionary Origins and Diversification of the Mycorrhizal Mutualists.</title>
        <authorList>
            <consortium name="DOE Joint Genome Institute"/>
            <consortium name="Mycorrhizal Genomics Consortium"/>
            <person name="Kohler A."/>
            <person name="Kuo A."/>
            <person name="Nagy L.G."/>
            <person name="Floudas D."/>
            <person name="Copeland A."/>
            <person name="Barry K.W."/>
            <person name="Cichocki N."/>
            <person name="Veneault-Fourrey C."/>
            <person name="LaButti K."/>
            <person name="Lindquist E.A."/>
            <person name="Lipzen A."/>
            <person name="Lundell T."/>
            <person name="Morin E."/>
            <person name="Murat C."/>
            <person name="Riley R."/>
            <person name="Ohm R."/>
            <person name="Sun H."/>
            <person name="Tunlid A."/>
            <person name="Henrissat B."/>
            <person name="Grigoriev I.V."/>
            <person name="Hibbett D.S."/>
            <person name="Martin F."/>
        </authorList>
    </citation>
    <scope>NUCLEOTIDE SEQUENCE [LARGE SCALE GENOMIC DNA]</scope>
    <source>
        <strain evidence="3">MAFF 305830</strain>
    </source>
</reference>
<keyword evidence="3" id="KW-1185">Reference proteome</keyword>
<dbReference type="Proteomes" id="UP000054097">
    <property type="component" value="Unassembled WGS sequence"/>
</dbReference>
<feature type="compositionally biased region" description="Acidic residues" evidence="1">
    <location>
        <begin position="222"/>
        <end position="231"/>
    </location>
</feature>
<feature type="region of interest" description="Disordered" evidence="1">
    <location>
        <begin position="1"/>
        <end position="82"/>
    </location>
</feature>
<name>A0A0C3ABX7_SERVB</name>